<evidence type="ECO:0000313" key="3">
    <source>
        <dbReference type="Proteomes" id="UP000324800"/>
    </source>
</evidence>
<dbReference type="AlphaFoldDB" id="A0A5J4X6E8"/>
<feature type="signal peptide" evidence="1">
    <location>
        <begin position="1"/>
        <end position="16"/>
    </location>
</feature>
<organism evidence="2 3">
    <name type="scientific">Streblomastix strix</name>
    <dbReference type="NCBI Taxonomy" id="222440"/>
    <lineage>
        <taxon>Eukaryota</taxon>
        <taxon>Metamonada</taxon>
        <taxon>Preaxostyla</taxon>
        <taxon>Oxymonadida</taxon>
        <taxon>Streblomastigidae</taxon>
        <taxon>Streblomastix</taxon>
    </lineage>
</organism>
<gene>
    <name evidence="2" type="ORF">EZS28_001723</name>
</gene>
<name>A0A5J4X6E8_9EUKA</name>
<proteinExistence type="predicted"/>
<evidence type="ECO:0000256" key="1">
    <source>
        <dbReference type="SAM" id="SignalP"/>
    </source>
</evidence>
<reference evidence="2 3" key="1">
    <citation type="submission" date="2019-03" db="EMBL/GenBank/DDBJ databases">
        <title>Single cell metagenomics reveals metabolic interactions within the superorganism composed of flagellate Streblomastix strix and complex community of Bacteroidetes bacteria on its surface.</title>
        <authorList>
            <person name="Treitli S.C."/>
            <person name="Kolisko M."/>
            <person name="Husnik F."/>
            <person name="Keeling P."/>
            <person name="Hampl V."/>
        </authorList>
    </citation>
    <scope>NUCLEOTIDE SEQUENCE [LARGE SCALE GENOMIC DNA]</scope>
    <source>
        <strain evidence="2">ST1C</strain>
    </source>
</reference>
<dbReference type="EMBL" id="SNRW01000192">
    <property type="protein sequence ID" value="KAA6402748.1"/>
    <property type="molecule type" value="Genomic_DNA"/>
</dbReference>
<evidence type="ECO:0000313" key="2">
    <source>
        <dbReference type="EMBL" id="KAA6402748.1"/>
    </source>
</evidence>
<keyword evidence="1" id="KW-0732">Signal</keyword>
<dbReference type="Proteomes" id="UP000324800">
    <property type="component" value="Unassembled WGS sequence"/>
</dbReference>
<protein>
    <submittedName>
        <fullName evidence="2">Uncharacterized protein</fullName>
    </submittedName>
</protein>
<feature type="chain" id="PRO_5023918298" evidence="1">
    <location>
        <begin position="17"/>
        <end position="413"/>
    </location>
</feature>
<sequence>MAFNLLIIALATLSFSAKIKVKHVDKFADIPVHDPEVIRWRNSFETWDKKGVIKESFGGCALDFDDGLTFLNKTKAKKGAKEDAADYLAIAADKVPTLKASQIIPDSEWEAIGKCEQLDISDDGVDERQIAYTAYFRNEDDFYPSSAYNILKGPSKHYISYDDADQSNGDGIGDIDGTYYSYLSDLDRNCHRGELTSYVASSRYYDGVVDVACYPNDFSKVPGYNVNYTKDEDRVRGSPEIIKDECTGTGKFKAYLKKYTWGSFHGGNLNTLKRAIVRFGPVQAGVQPAKYDSAGNAIIQQIFYPYIPGSSEGSYSNVYYNGLFIGWNSTHLLLIEDDFNDDQEYIGKKVGGIEIVSQGSYFDLDSDPIKEFADQTFDDFYINYANVYGNSVSVVRAALGLIAAVLVLPALLL</sequence>
<comment type="caution">
    <text evidence="2">The sequence shown here is derived from an EMBL/GenBank/DDBJ whole genome shotgun (WGS) entry which is preliminary data.</text>
</comment>
<accession>A0A5J4X6E8</accession>